<dbReference type="PANTHER" id="PTHR48097:SF5">
    <property type="entry name" value="LOW SPECIFICITY L-THREONINE ALDOLASE"/>
    <property type="match status" value="1"/>
</dbReference>
<name>A0ABS2DTX1_9BURK</name>
<evidence type="ECO:0000256" key="4">
    <source>
        <dbReference type="ARBA" id="ARBA00022898"/>
    </source>
</evidence>
<comment type="caution">
    <text evidence="6">The sequence shown here is derived from an EMBL/GenBank/DDBJ whole genome shotgun (WGS) entry which is preliminary data.</text>
</comment>
<dbReference type="InterPro" id="IPR015422">
    <property type="entry name" value="PyrdxlP-dep_Trfase_small"/>
</dbReference>
<organism evidence="6 7">
    <name type="scientific">Sutterella massiliensis</name>
    <dbReference type="NCBI Taxonomy" id="1816689"/>
    <lineage>
        <taxon>Bacteria</taxon>
        <taxon>Pseudomonadati</taxon>
        <taxon>Pseudomonadota</taxon>
        <taxon>Betaproteobacteria</taxon>
        <taxon>Burkholderiales</taxon>
        <taxon>Sutterellaceae</taxon>
        <taxon>Sutterella</taxon>
    </lineage>
</organism>
<dbReference type="RefSeq" id="WP_205104065.1">
    <property type="nucleotide sequence ID" value="NZ_JACJJC010000018.1"/>
</dbReference>
<evidence type="ECO:0000313" key="6">
    <source>
        <dbReference type="EMBL" id="MBM6704771.1"/>
    </source>
</evidence>
<dbReference type="Proteomes" id="UP000715095">
    <property type="component" value="Unassembled WGS sequence"/>
</dbReference>
<dbReference type="InterPro" id="IPR001597">
    <property type="entry name" value="ArAA_b-elim_lyase/Thr_aldolase"/>
</dbReference>
<keyword evidence="4" id="KW-0663">Pyridoxal phosphate</keyword>
<gene>
    <name evidence="6" type="ORF">H6A60_09775</name>
</gene>
<evidence type="ECO:0000259" key="5">
    <source>
        <dbReference type="Pfam" id="PF01212"/>
    </source>
</evidence>
<feature type="domain" description="Aromatic amino acid beta-eliminating lyase/threonine aldolase" evidence="5">
    <location>
        <begin position="29"/>
        <end position="293"/>
    </location>
</feature>
<keyword evidence="7" id="KW-1185">Reference proteome</keyword>
<proteinExistence type="inferred from homology"/>
<comment type="subunit">
    <text evidence="3">Homotetramer.</text>
</comment>
<dbReference type="InterPro" id="IPR015421">
    <property type="entry name" value="PyrdxlP-dep_Trfase_major"/>
</dbReference>
<evidence type="ECO:0000256" key="2">
    <source>
        <dbReference type="ARBA" id="ARBA00006966"/>
    </source>
</evidence>
<evidence type="ECO:0000256" key="1">
    <source>
        <dbReference type="ARBA" id="ARBA00001933"/>
    </source>
</evidence>
<comment type="cofactor">
    <cofactor evidence="1">
        <name>pyridoxal 5'-phosphate</name>
        <dbReference type="ChEBI" id="CHEBI:597326"/>
    </cofactor>
</comment>
<evidence type="ECO:0000256" key="3">
    <source>
        <dbReference type="ARBA" id="ARBA00011881"/>
    </source>
</evidence>
<comment type="similarity">
    <text evidence="2">Belongs to the threonine aldolase family.</text>
</comment>
<sequence>MLRFACDYQEGCIPAILDRLIETNLVQVAGYGEDPFAENARRIIREACGCPQADVHFFAGGTQTNAVTIHGLLTSYEGVIAADTGHVNGHEAGAVEARGHKVITLPGIDGKLTAEAVRTWMEAFLDDDSRDHVVQPGMVYVSQPTELGTLYSRAELAAIAETAHAFGLKLFVDGARLAYGLAAKENDVTLEDLAKLTDAFYIGGTKCGGLIGEALVVPNPKVLPHFFTTMKQQGAVLAKGRLVGITFEVLMSDNRYVEAGRHGVELAQRLKRALLEKGYELFVDTPTNQIFALLDQETCNRLSEKFVFSNWQRVADGRRVVRFCTSWATDPAAVDELIAAL</sequence>
<dbReference type="Pfam" id="PF01212">
    <property type="entry name" value="Beta_elim_lyase"/>
    <property type="match status" value="1"/>
</dbReference>
<protein>
    <submittedName>
        <fullName evidence="6">Low specificity L-threonine aldolase</fullName>
    </submittedName>
</protein>
<dbReference type="PANTHER" id="PTHR48097">
    <property type="entry name" value="L-THREONINE ALDOLASE-RELATED"/>
    <property type="match status" value="1"/>
</dbReference>
<evidence type="ECO:0000313" key="7">
    <source>
        <dbReference type="Proteomes" id="UP000715095"/>
    </source>
</evidence>
<dbReference type="Gene3D" id="3.90.1150.10">
    <property type="entry name" value="Aspartate Aminotransferase, domain 1"/>
    <property type="match status" value="1"/>
</dbReference>
<reference evidence="6 7" key="1">
    <citation type="journal article" date="2021" name="Sci. Rep.">
        <title>The distribution of antibiotic resistance genes in chicken gut microbiota commensals.</title>
        <authorList>
            <person name="Juricova H."/>
            <person name="Matiasovicova J."/>
            <person name="Kubasova T."/>
            <person name="Cejkova D."/>
            <person name="Rychlik I."/>
        </authorList>
    </citation>
    <scope>NUCLEOTIDE SEQUENCE [LARGE SCALE GENOMIC DNA]</scope>
    <source>
        <strain evidence="6 7">An829</strain>
    </source>
</reference>
<accession>A0ABS2DTX1</accession>
<dbReference type="Gene3D" id="3.40.640.10">
    <property type="entry name" value="Type I PLP-dependent aspartate aminotransferase-like (Major domain)"/>
    <property type="match status" value="1"/>
</dbReference>
<dbReference type="SUPFAM" id="SSF53383">
    <property type="entry name" value="PLP-dependent transferases"/>
    <property type="match status" value="1"/>
</dbReference>
<dbReference type="InterPro" id="IPR015424">
    <property type="entry name" value="PyrdxlP-dep_Trfase"/>
</dbReference>
<dbReference type="EMBL" id="JACJJC010000018">
    <property type="protein sequence ID" value="MBM6704771.1"/>
    <property type="molecule type" value="Genomic_DNA"/>
</dbReference>